<comment type="caution">
    <text evidence="2">The sequence shown here is derived from an EMBL/GenBank/DDBJ whole genome shotgun (WGS) entry which is preliminary data.</text>
</comment>
<accession>A0A814A035</accession>
<name>A0A814A035_9BILA</name>
<dbReference type="AlphaFoldDB" id="A0A814A035"/>
<gene>
    <name evidence="1" type="ORF">BJG266_LOCUS3832</name>
    <name evidence="2" type="ORF">QVE165_LOCUS9777</name>
</gene>
<dbReference type="EMBL" id="CAJNOM010000045">
    <property type="protein sequence ID" value="CAF0906724.1"/>
    <property type="molecule type" value="Genomic_DNA"/>
</dbReference>
<evidence type="ECO:0000313" key="1">
    <source>
        <dbReference type="EMBL" id="CAF0775762.1"/>
    </source>
</evidence>
<proteinExistence type="predicted"/>
<dbReference type="Proteomes" id="UP000663832">
    <property type="component" value="Unassembled WGS sequence"/>
</dbReference>
<dbReference type="Proteomes" id="UP000663877">
    <property type="component" value="Unassembled WGS sequence"/>
</dbReference>
<sequence>MLQSFTQLLFQRNITMAFHSRKLISLIHNTQISARPFDEILYSYDSSSSSTTNYDHSCLNPTLKKDSVT</sequence>
<keyword evidence="3" id="KW-1185">Reference proteome</keyword>
<evidence type="ECO:0000313" key="2">
    <source>
        <dbReference type="EMBL" id="CAF0906724.1"/>
    </source>
</evidence>
<dbReference type="OrthoDB" id="10102294at2759"/>
<evidence type="ECO:0000313" key="3">
    <source>
        <dbReference type="Proteomes" id="UP000663832"/>
    </source>
</evidence>
<reference evidence="2" key="1">
    <citation type="submission" date="2021-02" db="EMBL/GenBank/DDBJ databases">
        <authorList>
            <person name="Nowell W R."/>
        </authorList>
    </citation>
    <scope>NUCLEOTIDE SEQUENCE</scope>
</reference>
<protein>
    <submittedName>
        <fullName evidence="2">Uncharacterized protein</fullName>
    </submittedName>
</protein>
<organism evidence="2 3">
    <name type="scientific">Adineta steineri</name>
    <dbReference type="NCBI Taxonomy" id="433720"/>
    <lineage>
        <taxon>Eukaryota</taxon>
        <taxon>Metazoa</taxon>
        <taxon>Spiralia</taxon>
        <taxon>Gnathifera</taxon>
        <taxon>Rotifera</taxon>
        <taxon>Eurotatoria</taxon>
        <taxon>Bdelloidea</taxon>
        <taxon>Adinetida</taxon>
        <taxon>Adinetidae</taxon>
        <taxon>Adineta</taxon>
    </lineage>
</organism>
<dbReference type="EMBL" id="CAJNOI010000009">
    <property type="protein sequence ID" value="CAF0775762.1"/>
    <property type="molecule type" value="Genomic_DNA"/>
</dbReference>